<evidence type="ECO:0000313" key="2">
    <source>
        <dbReference type="EMBL" id="QPL06348.1"/>
    </source>
</evidence>
<reference evidence="2 3" key="1">
    <citation type="submission" date="2020-11" db="EMBL/GenBank/DDBJ databases">
        <title>Actinomyces sp. ZJ750.</title>
        <authorList>
            <person name="Zhou J."/>
        </authorList>
    </citation>
    <scope>NUCLEOTIDE SEQUENCE [LARGE SCALE GENOMIC DNA]</scope>
    <source>
        <strain evidence="2 3">ZJ750</strain>
    </source>
</reference>
<accession>A0A7T0LNA9</accession>
<dbReference type="RefSeq" id="WP_166858728.1">
    <property type="nucleotide sequence ID" value="NZ_CP063989.1"/>
</dbReference>
<evidence type="ECO:0000256" key="1">
    <source>
        <dbReference type="SAM" id="SignalP"/>
    </source>
</evidence>
<dbReference type="KEGG" id="arep:ID810_05495"/>
<sequence>MNISEILMTRVLITGMAALLLLLSAPAAAEEDGNGDSLEYTANAANNRVVVELHSLTNTPASATHYEPESDSPSSAVAAVRVWSTCTPTTHEVRVVGLTKNHGRVCEPAPAVPLADEGAPVSLTASDVSTLLVGGSGLVRQPPGDQVIVTMDLIVYTDPSPRTLTTTIAGTTVTVVATPISYTWSWGDGTSTTTTDPGRPYPHQSVVHRYHKRDNNVVVSLTTTWAATYTIDGQSTTRPVTGTITTTETSTPFTLIRLTSILTDDAEEAMGH</sequence>
<protein>
    <submittedName>
        <fullName evidence="2">Zinc transporter</fullName>
    </submittedName>
</protein>
<proteinExistence type="predicted"/>
<gene>
    <name evidence="2" type="ORF">ID810_05495</name>
</gene>
<evidence type="ECO:0000313" key="3">
    <source>
        <dbReference type="Proteomes" id="UP000594637"/>
    </source>
</evidence>
<organism evidence="2 3">
    <name type="scientific">Actinomyces respiraculi</name>
    <dbReference type="NCBI Taxonomy" id="2744574"/>
    <lineage>
        <taxon>Bacteria</taxon>
        <taxon>Bacillati</taxon>
        <taxon>Actinomycetota</taxon>
        <taxon>Actinomycetes</taxon>
        <taxon>Actinomycetales</taxon>
        <taxon>Actinomycetaceae</taxon>
        <taxon>Actinomyces</taxon>
    </lineage>
</organism>
<dbReference type="Proteomes" id="UP000594637">
    <property type="component" value="Chromosome"/>
</dbReference>
<keyword evidence="3" id="KW-1185">Reference proteome</keyword>
<feature type="signal peptide" evidence="1">
    <location>
        <begin position="1"/>
        <end position="29"/>
    </location>
</feature>
<name>A0A7T0LNA9_9ACTO</name>
<keyword evidence="1" id="KW-0732">Signal</keyword>
<dbReference type="AlphaFoldDB" id="A0A7T0LNA9"/>
<feature type="chain" id="PRO_5032865349" evidence="1">
    <location>
        <begin position="30"/>
        <end position="272"/>
    </location>
</feature>
<dbReference type="EMBL" id="CP063989">
    <property type="protein sequence ID" value="QPL06348.1"/>
    <property type="molecule type" value="Genomic_DNA"/>
</dbReference>